<proteinExistence type="predicted"/>
<name>A0A4R6IKE7_9SPHI</name>
<dbReference type="Proteomes" id="UP000295499">
    <property type="component" value="Unassembled WGS sequence"/>
</dbReference>
<dbReference type="SUPFAM" id="SSF51445">
    <property type="entry name" value="(Trans)glycosidases"/>
    <property type="match status" value="1"/>
</dbReference>
<keyword evidence="1" id="KW-0378">Hydrolase</keyword>
<dbReference type="GO" id="GO:0016787">
    <property type="term" value="F:hydrolase activity"/>
    <property type="evidence" value="ECO:0007669"/>
    <property type="project" value="UniProtKB-KW"/>
</dbReference>
<feature type="chain" id="PRO_5020520486" description="Glycosyl hydrolase family 67" evidence="2">
    <location>
        <begin position="24"/>
        <end position="812"/>
    </location>
</feature>
<evidence type="ECO:0000313" key="3">
    <source>
        <dbReference type="EMBL" id="TDO22532.1"/>
    </source>
</evidence>
<protein>
    <recommendedName>
        <fullName evidence="5">Glycosyl hydrolase family 67</fullName>
    </recommendedName>
</protein>
<dbReference type="InterPro" id="IPR029018">
    <property type="entry name" value="Hex-like_dom2"/>
</dbReference>
<evidence type="ECO:0000256" key="1">
    <source>
        <dbReference type="ARBA" id="ARBA00022801"/>
    </source>
</evidence>
<evidence type="ECO:0000313" key="4">
    <source>
        <dbReference type="Proteomes" id="UP000295499"/>
    </source>
</evidence>
<evidence type="ECO:0000256" key="2">
    <source>
        <dbReference type="SAM" id="SignalP"/>
    </source>
</evidence>
<gene>
    <name evidence="3" type="ORF">CLV32_1507</name>
</gene>
<organism evidence="3 4">
    <name type="scientific">Pedobacter duraquae</name>
    <dbReference type="NCBI Taxonomy" id="425511"/>
    <lineage>
        <taxon>Bacteria</taxon>
        <taxon>Pseudomonadati</taxon>
        <taxon>Bacteroidota</taxon>
        <taxon>Sphingobacteriia</taxon>
        <taxon>Sphingobacteriales</taxon>
        <taxon>Sphingobacteriaceae</taxon>
        <taxon>Pedobacter</taxon>
    </lineage>
</organism>
<comment type="caution">
    <text evidence="3">The sequence shown here is derived from an EMBL/GenBank/DDBJ whole genome shotgun (WGS) entry which is preliminary data.</text>
</comment>
<dbReference type="AlphaFoldDB" id="A0A4R6IKE7"/>
<accession>A0A4R6IKE7</accession>
<dbReference type="InterPro" id="IPR017853">
    <property type="entry name" value="GH"/>
</dbReference>
<dbReference type="RefSeq" id="WP_133553969.1">
    <property type="nucleotide sequence ID" value="NZ_SNWM01000002.1"/>
</dbReference>
<dbReference type="Gene3D" id="3.30.379.10">
    <property type="entry name" value="Chitobiase/beta-hexosaminidase domain 2-like"/>
    <property type="match status" value="1"/>
</dbReference>
<sequence>MMLISKKSIFLLMVLFTLSKVKANTTLPIAHTTILAPVGQVNLNTALLVLAPGMSGPEIKASEMLLDEVEKRSRIRWQTRTTIPAKGQKAVILGQRKALISAYPSLAKVLGNGSEKPEGFRIVSYSEDVIVIAGNDARGVLFGAGKLLRMMDYTWGAVTVASKIDVNSAPVYALRGHQLGYRPKTNSYDGWSVSIWEQYIRDLVIFGTNAIELIPPVSDDDADSPHFPIPPMKMMIEMSRLAKEYGIACWVWYPAMEKDYGDKATVDRAIKEWGAVLEQLPRVDAVFVPGGDPGHTPPKDFFPMLEKQTAQLKKLHPEAKMWMSPQGFGSTWLADFYKVIKTEPEWLEGVVFGPQQSESLDDLRANLPARYKLRFYPDITHSWRAQYPVPEWDFASIATLNREPINPRPIDQALIFKRLQPVASYGFLTYSEGCNDDVNKIIWSGLGWDPNADVTDILREYSGYFIGSELRESFAQGLKGLEQNWRGSLAQNTQVRTTLSQFQDMERSATPARLQNWRFQQALYRAYYDATNQSRLIQETAQEQKALEILSRASATGSLAALADARVALEKPAPLYASETRARVFELAEALFQSIHMQLSVARYQAIAVHRGANLDLIDFPLNDAPWLRKRFDEISGLKTEQERLKRIEAILNWTNPGPGGFYDDLGKPGAQPHLVMGSAYADDPAYLKAPMDGMVVRVQDHESKVSSSTFAETLHDYPLELFYPSLDKSAHYKLKVVYGPEAKSDIRLVANEGIEIQPMKAKAMDFQPQEFEIPAVATQGGSLKLKWNRPLGLGGSGRGVQIAEVWLMRVN</sequence>
<feature type="signal peptide" evidence="2">
    <location>
        <begin position="1"/>
        <end position="23"/>
    </location>
</feature>
<reference evidence="3 4" key="1">
    <citation type="submission" date="2019-03" db="EMBL/GenBank/DDBJ databases">
        <title>Genomic Encyclopedia of Archaeal and Bacterial Type Strains, Phase II (KMG-II): from individual species to whole genera.</title>
        <authorList>
            <person name="Goeker M."/>
        </authorList>
    </citation>
    <scope>NUCLEOTIDE SEQUENCE [LARGE SCALE GENOMIC DNA]</scope>
    <source>
        <strain evidence="3 4">DSM 19034</strain>
    </source>
</reference>
<keyword evidence="2" id="KW-0732">Signal</keyword>
<evidence type="ECO:0008006" key="5">
    <source>
        <dbReference type="Google" id="ProtNLM"/>
    </source>
</evidence>
<dbReference type="EMBL" id="SNWM01000002">
    <property type="protein sequence ID" value="TDO22532.1"/>
    <property type="molecule type" value="Genomic_DNA"/>
</dbReference>
<dbReference type="GO" id="GO:0005975">
    <property type="term" value="P:carbohydrate metabolic process"/>
    <property type="evidence" value="ECO:0007669"/>
    <property type="project" value="UniProtKB-ARBA"/>
</dbReference>
<keyword evidence="4" id="KW-1185">Reference proteome</keyword>
<dbReference type="SUPFAM" id="SSF55545">
    <property type="entry name" value="beta-N-acetylhexosaminidase-like domain"/>
    <property type="match status" value="1"/>
</dbReference>
<dbReference type="OrthoDB" id="7167803at2"/>